<dbReference type="EMBL" id="JAUDFV010000158">
    <property type="protein sequence ID" value="KAL2713501.1"/>
    <property type="molecule type" value="Genomic_DNA"/>
</dbReference>
<protein>
    <submittedName>
        <fullName evidence="1">Uncharacterized protein</fullName>
    </submittedName>
</protein>
<organism evidence="1 2">
    <name type="scientific">Vespula squamosa</name>
    <name type="common">Southern yellow jacket</name>
    <name type="synonym">Wasp</name>
    <dbReference type="NCBI Taxonomy" id="30214"/>
    <lineage>
        <taxon>Eukaryota</taxon>
        <taxon>Metazoa</taxon>
        <taxon>Ecdysozoa</taxon>
        <taxon>Arthropoda</taxon>
        <taxon>Hexapoda</taxon>
        <taxon>Insecta</taxon>
        <taxon>Pterygota</taxon>
        <taxon>Neoptera</taxon>
        <taxon>Endopterygota</taxon>
        <taxon>Hymenoptera</taxon>
        <taxon>Apocrita</taxon>
        <taxon>Aculeata</taxon>
        <taxon>Vespoidea</taxon>
        <taxon>Vespidae</taxon>
        <taxon>Vespinae</taxon>
        <taxon>Vespula</taxon>
    </lineage>
</organism>
<keyword evidence="2" id="KW-1185">Reference proteome</keyword>
<gene>
    <name evidence="1" type="ORF">V1478_017199</name>
</gene>
<reference evidence="1 2" key="1">
    <citation type="journal article" date="2024" name="Ann. Entomol. Soc. Am.">
        <title>Genomic analyses of the southern and eastern yellowjacket wasps (Hymenoptera: Vespidae) reveal evolutionary signatures of social life.</title>
        <authorList>
            <person name="Catto M.A."/>
            <person name="Caine P.B."/>
            <person name="Orr S.E."/>
            <person name="Hunt B.G."/>
            <person name="Goodisman M.A.D."/>
        </authorList>
    </citation>
    <scope>NUCLEOTIDE SEQUENCE [LARGE SCALE GENOMIC DNA]</scope>
    <source>
        <strain evidence="1">233</strain>
        <tissue evidence="1">Head and thorax</tissue>
    </source>
</reference>
<dbReference type="AlphaFoldDB" id="A0ABD1ZYS1"/>
<evidence type="ECO:0000313" key="2">
    <source>
        <dbReference type="Proteomes" id="UP001607302"/>
    </source>
</evidence>
<comment type="caution">
    <text evidence="1">The sequence shown here is derived from an EMBL/GenBank/DDBJ whole genome shotgun (WGS) entry which is preliminary data.</text>
</comment>
<evidence type="ECO:0000313" key="1">
    <source>
        <dbReference type="EMBL" id="KAL2713501.1"/>
    </source>
</evidence>
<name>A0ABD1ZYS1_VESSQ</name>
<accession>A0ABD1ZYS1</accession>
<dbReference type="Proteomes" id="UP001607302">
    <property type="component" value="Unassembled WGS sequence"/>
</dbReference>
<proteinExistence type="predicted"/>
<sequence>MYNISLLLINGRAKQGHVITHNIVETCVRRKLDAKLYALQIRSTSFLSRLSQTFPPFEGASFLNSLTSRTNDKAINDNGVFHKNVQVRDQNYIVKSYELRFETRPWCERALTQESLSARAMELADGASDGADDGAGGEGRRWSEVVGLGGRLTHKGGAR</sequence>